<dbReference type="RefSeq" id="WP_235989282.1">
    <property type="nucleotide sequence ID" value="NZ_JACNMJ010000002.1"/>
</dbReference>
<sequence length="112" mass="13313">MRVFLRKYQLIIITVFCLVSGFLDAQSYTKDSLQIKSYTVIEYRNNEVKDIQLLKVICDYCSDFQKEVIGEEAKRRTYLERFDPKNRLKDGKKKLAIYIRIAKTDFAEIKDN</sequence>
<comment type="caution">
    <text evidence="1">The sequence shown here is derived from an EMBL/GenBank/DDBJ whole genome shotgun (WGS) entry which is preliminary data.</text>
</comment>
<name>A0ABT0HAM5_9FLAO</name>
<dbReference type="EMBL" id="JALPQF010000012">
    <property type="protein sequence ID" value="MCK8481415.1"/>
    <property type="molecule type" value="Genomic_DNA"/>
</dbReference>
<gene>
    <name evidence="1" type="ORF">MUY34_12345</name>
</gene>
<keyword evidence="2" id="KW-1185">Reference proteome</keyword>
<protein>
    <submittedName>
        <fullName evidence="1">Uncharacterized protein</fullName>
    </submittedName>
</protein>
<evidence type="ECO:0000313" key="2">
    <source>
        <dbReference type="Proteomes" id="UP001203687"/>
    </source>
</evidence>
<evidence type="ECO:0000313" key="1">
    <source>
        <dbReference type="EMBL" id="MCK8481415.1"/>
    </source>
</evidence>
<proteinExistence type="predicted"/>
<accession>A0ABT0HAM5</accession>
<organism evidence="1 2">
    <name type="scientific">Psychroserpens algicola</name>
    <dbReference type="NCBI Taxonomy" id="1719034"/>
    <lineage>
        <taxon>Bacteria</taxon>
        <taxon>Pseudomonadati</taxon>
        <taxon>Bacteroidota</taxon>
        <taxon>Flavobacteriia</taxon>
        <taxon>Flavobacteriales</taxon>
        <taxon>Flavobacteriaceae</taxon>
        <taxon>Psychroserpens</taxon>
    </lineage>
</organism>
<dbReference type="Proteomes" id="UP001203687">
    <property type="component" value="Unassembled WGS sequence"/>
</dbReference>
<reference evidence="1" key="1">
    <citation type="submission" date="2022-04" db="EMBL/GenBank/DDBJ databases">
        <authorList>
            <person name="Ren T."/>
        </authorList>
    </citation>
    <scope>NUCLEOTIDE SEQUENCE</scope>
    <source>
        <strain evidence="1">F63249</strain>
    </source>
</reference>